<dbReference type="Proteomes" id="UP001159329">
    <property type="component" value="Unassembled WGS sequence"/>
</dbReference>
<accession>A0AA42L648</accession>
<proteinExistence type="predicted"/>
<feature type="domain" description="Regulator of ribonuclease activity B" evidence="2">
    <location>
        <begin position="170"/>
        <end position="270"/>
    </location>
</feature>
<dbReference type="Pfam" id="PF05117">
    <property type="entry name" value="DUF695"/>
    <property type="match status" value="1"/>
</dbReference>
<dbReference type="InterPro" id="IPR009671">
    <property type="entry name" value="RraB_dom"/>
</dbReference>
<dbReference type="SUPFAM" id="SSF89946">
    <property type="entry name" value="Hypothetical protein VC0424"/>
    <property type="match status" value="1"/>
</dbReference>
<dbReference type="EMBL" id="JAOEEO010000001">
    <property type="protein sequence ID" value="MDH0562643.1"/>
    <property type="molecule type" value="Genomic_DNA"/>
</dbReference>
<sequence>MGFIDKFLSKENRTTHNSTENPILEVPEDWNFYICQIDEQPASYFLNLALAEVAPLSERSILVWIEIQMNDSREDGLSSSEEFDHLAEIEDQIVPTLTNHHPILYVGRLTHNHLRTFYFYAQDGVDVEHSIHHIMQSYPDYSYRFSKESDSNWSIYLNYMFPSEEIMQTISNRAVIENLQSHGDNFELARPVDHWIYFQNENDSTNFLNAINGLGFEVVNQTYLAEPAHHPYQLQISRIDHVDLHSIDACTLQLWKLAQQFNAKYDGWETQIIKN</sequence>
<dbReference type="RefSeq" id="WP_279694372.1">
    <property type="nucleotide sequence ID" value="NZ_JAOEEO010000001.1"/>
</dbReference>
<organism evidence="3 4">
    <name type="scientific">Acinetobacter courvalinii</name>
    <dbReference type="NCBI Taxonomy" id="280147"/>
    <lineage>
        <taxon>Bacteria</taxon>
        <taxon>Pseudomonadati</taxon>
        <taxon>Pseudomonadota</taxon>
        <taxon>Gammaproteobacteria</taxon>
        <taxon>Moraxellales</taxon>
        <taxon>Moraxellaceae</taxon>
        <taxon>Acinetobacter</taxon>
    </lineage>
</organism>
<evidence type="ECO:0000259" key="2">
    <source>
        <dbReference type="Pfam" id="PF06877"/>
    </source>
</evidence>
<reference evidence="3" key="1">
    <citation type="submission" date="2022-09" db="EMBL/GenBank/DDBJ databases">
        <title>Intensive care unit water sources are persistently colonized with multi-drug resistant bacteria and are the site of extensive horizontal gene transfer of antibiotic resistance genes.</title>
        <authorList>
            <person name="Diorio-Toth L."/>
        </authorList>
    </citation>
    <scope>NUCLEOTIDE SEQUENCE</scope>
    <source>
        <strain evidence="3">GD04005</strain>
    </source>
</reference>
<gene>
    <name evidence="3" type="ORF">N7644_03000</name>
</gene>
<dbReference type="InterPro" id="IPR036701">
    <property type="entry name" value="RraB-like_sf"/>
</dbReference>
<evidence type="ECO:0000313" key="4">
    <source>
        <dbReference type="Proteomes" id="UP001159329"/>
    </source>
</evidence>
<comment type="caution">
    <text evidence="3">The sequence shown here is derived from an EMBL/GenBank/DDBJ whole genome shotgun (WGS) entry which is preliminary data.</text>
</comment>
<dbReference type="AlphaFoldDB" id="A0AA42L648"/>
<protein>
    <submittedName>
        <fullName evidence="3">DUF695 domain-containing protein</fullName>
    </submittedName>
</protein>
<evidence type="ECO:0000259" key="1">
    <source>
        <dbReference type="Pfam" id="PF05117"/>
    </source>
</evidence>
<dbReference type="Gene3D" id="3.30.70.970">
    <property type="entry name" value="RraB-like"/>
    <property type="match status" value="1"/>
</dbReference>
<name>A0AA42L648_9GAMM</name>
<dbReference type="Pfam" id="PF06877">
    <property type="entry name" value="RraB"/>
    <property type="match status" value="1"/>
</dbReference>
<evidence type="ECO:0000313" key="3">
    <source>
        <dbReference type="EMBL" id="MDH0562643.1"/>
    </source>
</evidence>
<feature type="domain" description="DUF695" evidence="1">
    <location>
        <begin position="28"/>
        <end position="160"/>
    </location>
</feature>
<dbReference type="InterPro" id="IPR016097">
    <property type="entry name" value="DUF695"/>
</dbReference>